<proteinExistence type="predicted"/>
<sequence length="89" mass="10574">MLSSLPNCLVFDKRPLILSYHSSLFEGRWHKISHDCLSLFENWREYYFLLSVSCEEGTILRDLLLSNINLMDRTCGLLMSRNILCFFFF</sequence>
<organism evidence="1">
    <name type="scientific">Rhizophora mucronata</name>
    <name type="common">Asiatic mangrove</name>
    <dbReference type="NCBI Taxonomy" id="61149"/>
    <lineage>
        <taxon>Eukaryota</taxon>
        <taxon>Viridiplantae</taxon>
        <taxon>Streptophyta</taxon>
        <taxon>Embryophyta</taxon>
        <taxon>Tracheophyta</taxon>
        <taxon>Spermatophyta</taxon>
        <taxon>Magnoliopsida</taxon>
        <taxon>eudicotyledons</taxon>
        <taxon>Gunneridae</taxon>
        <taxon>Pentapetalae</taxon>
        <taxon>rosids</taxon>
        <taxon>fabids</taxon>
        <taxon>Malpighiales</taxon>
        <taxon>Rhizophoraceae</taxon>
        <taxon>Rhizophora</taxon>
    </lineage>
</organism>
<name>A0A2P2P3L9_RHIMU</name>
<evidence type="ECO:0000313" key="1">
    <source>
        <dbReference type="EMBL" id="MBX49269.1"/>
    </source>
</evidence>
<dbReference type="AlphaFoldDB" id="A0A2P2P3L9"/>
<protein>
    <submittedName>
        <fullName evidence="1">Uncharacterized protein</fullName>
    </submittedName>
</protein>
<dbReference type="EMBL" id="GGEC01068785">
    <property type="protein sequence ID" value="MBX49269.1"/>
    <property type="molecule type" value="Transcribed_RNA"/>
</dbReference>
<reference evidence="1" key="1">
    <citation type="submission" date="2018-02" db="EMBL/GenBank/DDBJ databases">
        <title>Rhizophora mucronata_Transcriptome.</title>
        <authorList>
            <person name="Meera S.P."/>
            <person name="Sreeshan A."/>
            <person name="Augustine A."/>
        </authorList>
    </citation>
    <scope>NUCLEOTIDE SEQUENCE</scope>
    <source>
        <tissue evidence="1">Leaf</tissue>
    </source>
</reference>
<accession>A0A2P2P3L9</accession>